<evidence type="ECO:0000256" key="1">
    <source>
        <dbReference type="ARBA" id="ARBA00004123"/>
    </source>
</evidence>
<comment type="subcellular location">
    <subcellularLocation>
        <location evidence="1">Nucleus</location>
    </subcellularLocation>
</comment>
<evidence type="ECO:0000313" key="8">
    <source>
        <dbReference type="Ensembl" id="ENSCUSP00005028941.1"/>
    </source>
</evidence>
<dbReference type="PANTHER" id="PTHR24193:SF76">
    <property type="entry name" value="GA-BINDING PROTEIN SUBUNIT BETA-1"/>
    <property type="match status" value="1"/>
</dbReference>
<keyword evidence="6" id="KW-0539">Nucleus</keyword>
<keyword evidence="3" id="KW-0805">Transcription regulation</keyword>
<keyword evidence="9" id="KW-1185">Reference proteome</keyword>
<evidence type="ECO:0000256" key="3">
    <source>
        <dbReference type="ARBA" id="ARBA00023015"/>
    </source>
</evidence>
<proteinExistence type="predicted"/>
<dbReference type="InterPro" id="IPR002110">
    <property type="entry name" value="Ankyrin_rpt"/>
</dbReference>
<dbReference type="Gene3D" id="1.25.40.20">
    <property type="entry name" value="Ankyrin repeat-containing domain"/>
    <property type="match status" value="1"/>
</dbReference>
<dbReference type="SMART" id="SM00248">
    <property type="entry name" value="ANK"/>
    <property type="match status" value="4"/>
</dbReference>
<dbReference type="Ensembl" id="ENSCUST00005029936.1">
    <property type="protein sequence ID" value="ENSCUSP00005028941.1"/>
    <property type="gene ID" value="ENSCUSG00005017602.1"/>
</dbReference>
<dbReference type="InterPro" id="IPR050663">
    <property type="entry name" value="Ankyrin-SOCS_Box"/>
</dbReference>
<dbReference type="InterPro" id="IPR036770">
    <property type="entry name" value="Ankyrin_rpt-contain_sf"/>
</dbReference>
<name>A0A8C3YBA0_CATUS</name>
<feature type="repeat" description="ANK" evidence="7">
    <location>
        <begin position="70"/>
        <end position="102"/>
    </location>
</feature>
<reference evidence="8" key="3">
    <citation type="submission" date="2025-09" db="UniProtKB">
        <authorList>
            <consortium name="Ensembl"/>
        </authorList>
    </citation>
    <scope>IDENTIFICATION</scope>
</reference>
<keyword evidence="2" id="KW-0677">Repeat</keyword>
<dbReference type="GO" id="GO:0045944">
    <property type="term" value="P:positive regulation of transcription by RNA polymerase II"/>
    <property type="evidence" value="ECO:0007669"/>
    <property type="project" value="TreeGrafter"/>
</dbReference>
<evidence type="ECO:0000313" key="9">
    <source>
        <dbReference type="Proteomes" id="UP000694563"/>
    </source>
</evidence>
<keyword evidence="4 7" id="KW-0040">ANK repeat</keyword>
<sequence length="334" mass="35879">MSLVDLGKKLLEAARAGQDDEVRILMANGAPFTTDWLGTSPLHLAAQYGHYSTTEVLLRAGVSRDARTKVDRTPLHMAASEGHASIVEVLLKHGADVNAKDMLKMTALHWATEHHHQEVVELLIKYGADVHAQSKFCKTALDIAVDNGNEDIAEILQCVLEFQCNKNRKRDFAGVKLISYFFSILLDETGVSAVQFGNSSTSVLATLAALAEASAPLSNSSETPVVATEEVVTAESVDGAIQQVVSSGGQQVITIVTDGIQLGNLHSIPTSGIGQPIIVTMPDGQQVLTVPATDIAEETVISEEPPVKRQCIEIVENRVESAEIEVRSILHDLC</sequence>
<dbReference type="GO" id="GO:0000976">
    <property type="term" value="F:transcription cis-regulatory region binding"/>
    <property type="evidence" value="ECO:0007669"/>
    <property type="project" value="TreeGrafter"/>
</dbReference>
<feature type="repeat" description="ANK" evidence="7">
    <location>
        <begin position="37"/>
        <end position="69"/>
    </location>
</feature>
<dbReference type="PROSITE" id="PS50297">
    <property type="entry name" value="ANK_REP_REGION"/>
    <property type="match status" value="3"/>
</dbReference>
<dbReference type="PRINTS" id="PR01415">
    <property type="entry name" value="ANKYRIN"/>
</dbReference>
<evidence type="ECO:0000256" key="6">
    <source>
        <dbReference type="ARBA" id="ARBA00023242"/>
    </source>
</evidence>
<organism evidence="8 9">
    <name type="scientific">Catharus ustulatus</name>
    <name type="common">Russet-backed thrush</name>
    <name type="synonym">Hylocichla ustulatus</name>
    <dbReference type="NCBI Taxonomy" id="91951"/>
    <lineage>
        <taxon>Eukaryota</taxon>
        <taxon>Metazoa</taxon>
        <taxon>Chordata</taxon>
        <taxon>Craniata</taxon>
        <taxon>Vertebrata</taxon>
        <taxon>Euteleostomi</taxon>
        <taxon>Archelosauria</taxon>
        <taxon>Archosauria</taxon>
        <taxon>Dinosauria</taxon>
        <taxon>Saurischia</taxon>
        <taxon>Theropoda</taxon>
        <taxon>Coelurosauria</taxon>
        <taxon>Aves</taxon>
        <taxon>Neognathae</taxon>
        <taxon>Neoaves</taxon>
        <taxon>Telluraves</taxon>
        <taxon>Australaves</taxon>
        <taxon>Passeriformes</taxon>
        <taxon>Turdidae</taxon>
        <taxon>Catharus</taxon>
    </lineage>
</organism>
<evidence type="ECO:0000256" key="5">
    <source>
        <dbReference type="ARBA" id="ARBA00023163"/>
    </source>
</evidence>
<reference evidence="8" key="2">
    <citation type="submission" date="2025-08" db="UniProtKB">
        <authorList>
            <consortium name="Ensembl"/>
        </authorList>
    </citation>
    <scope>IDENTIFICATION</scope>
</reference>
<dbReference type="GO" id="GO:0005634">
    <property type="term" value="C:nucleus"/>
    <property type="evidence" value="ECO:0007669"/>
    <property type="project" value="UniProtKB-SubCell"/>
</dbReference>
<dbReference type="FunFam" id="1.25.40.20:FF:000025">
    <property type="entry name" value="GA-binding protein subunit beta-1 isoform X1"/>
    <property type="match status" value="1"/>
</dbReference>
<protein>
    <submittedName>
        <fullName evidence="8">GA binding protein transcription factor subunit beta 1</fullName>
    </submittedName>
</protein>
<gene>
    <name evidence="8" type="primary">GABPB1</name>
</gene>
<dbReference type="PANTHER" id="PTHR24193">
    <property type="entry name" value="ANKYRIN REPEAT PROTEIN"/>
    <property type="match status" value="1"/>
</dbReference>
<feature type="repeat" description="ANK" evidence="7">
    <location>
        <begin position="103"/>
        <end position="135"/>
    </location>
</feature>
<dbReference type="Proteomes" id="UP000694563">
    <property type="component" value="Chromosome 12"/>
</dbReference>
<reference evidence="8" key="1">
    <citation type="submission" date="2020-10" db="EMBL/GenBank/DDBJ databases">
        <title>Catharus ustulatus (Swainson's thrush) genome, bCatUst1, primary haplotype v2.</title>
        <authorList>
            <person name="Delmore K."/>
            <person name="Vafadar M."/>
            <person name="Formenti G."/>
            <person name="Chow W."/>
            <person name="Pelan S."/>
            <person name="Howe K."/>
            <person name="Rhie A."/>
            <person name="Mountcastle J."/>
            <person name="Haase B."/>
            <person name="Fedrigo O."/>
            <person name="Jarvis E.D."/>
        </authorList>
    </citation>
    <scope>NUCLEOTIDE SEQUENCE [LARGE SCALE GENOMIC DNA]</scope>
</reference>
<accession>A0A8C3YBA0</accession>
<evidence type="ECO:0000256" key="2">
    <source>
        <dbReference type="ARBA" id="ARBA00022737"/>
    </source>
</evidence>
<dbReference type="SUPFAM" id="SSF48403">
    <property type="entry name" value="Ankyrin repeat"/>
    <property type="match status" value="1"/>
</dbReference>
<dbReference type="PROSITE" id="PS50088">
    <property type="entry name" value="ANK_REPEAT"/>
    <property type="match status" value="3"/>
</dbReference>
<evidence type="ECO:0000256" key="4">
    <source>
        <dbReference type="ARBA" id="ARBA00023043"/>
    </source>
</evidence>
<evidence type="ECO:0000256" key="7">
    <source>
        <dbReference type="PROSITE-ProRule" id="PRU00023"/>
    </source>
</evidence>
<dbReference type="Pfam" id="PF12796">
    <property type="entry name" value="Ank_2"/>
    <property type="match status" value="2"/>
</dbReference>
<dbReference type="AlphaFoldDB" id="A0A8C3YBA0"/>
<keyword evidence="5" id="KW-0804">Transcription</keyword>